<dbReference type="InterPro" id="IPR013083">
    <property type="entry name" value="Znf_RING/FYVE/PHD"/>
</dbReference>
<dbReference type="SUPFAM" id="SSF57850">
    <property type="entry name" value="RING/U-box"/>
    <property type="match status" value="1"/>
</dbReference>
<dbReference type="Proteomes" id="UP000594262">
    <property type="component" value="Unplaced"/>
</dbReference>
<name>A0A7M5VBM2_9CNID</name>
<dbReference type="PANTHER" id="PTHR40237">
    <property type="entry name" value="LD44813P"/>
    <property type="match status" value="1"/>
</dbReference>
<proteinExistence type="predicted"/>
<dbReference type="GeneID" id="136804023"/>
<dbReference type="OrthoDB" id="8062037at2759"/>
<dbReference type="AlphaFoldDB" id="A0A7M5VBM2"/>
<dbReference type="Gene3D" id="3.30.40.10">
    <property type="entry name" value="Zinc/RING finger domain, C3HC4 (zinc finger)"/>
    <property type="match status" value="1"/>
</dbReference>
<organism evidence="1 2">
    <name type="scientific">Clytia hemisphaerica</name>
    <dbReference type="NCBI Taxonomy" id="252671"/>
    <lineage>
        <taxon>Eukaryota</taxon>
        <taxon>Metazoa</taxon>
        <taxon>Cnidaria</taxon>
        <taxon>Hydrozoa</taxon>
        <taxon>Hydroidolina</taxon>
        <taxon>Leptothecata</taxon>
        <taxon>Obeliida</taxon>
        <taxon>Clytiidae</taxon>
        <taxon>Clytia</taxon>
    </lineage>
</organism>
<protein>
    <recommendedName>
        <fullName evidence="3">RWD domain-containing protein</fullName>
    </recommendedName>
</protein>
<reference evidence="1" key="1">
    <citation type="submission" date="2021-01" db="UniProtKB">
        <authorList>
            <consortium name="EnsemblMetazoa"/>
        </authorList>
    </citation>
    <scope>IDENTIFICATION</scope>
</reference>
<accession>A0A7M5VBM2</accession>
<keyword evidence="2" id="KW-1185">Reference proteome</keyword>
<evidence type="ECO:0008006" key="3">
    <source>
        <dbReference type="Google" id="ProtNLM"/>
    </source>
</evidence>
<dbReference type="EnsemblMetazoa" id="CLYHEMT009714.1">
    <property type="protein sequence ID" value="CLYHEMP009714.1"/>
    <property type="gene ID" value="CLYHEMG009714"/>
</dbReference>
<evidence type="ECO:0000313" key="2">
    <source>
        <dbReference type="Proteomes" id="UP000594262"/>
    </source>
</evidence>
<dbReference type="RefSeq" id="XP_066916865.1">
    <property type="nucleotide sequence ID" value="XM_067060764.1"/>
</dbReference>
<sequence>MVSRQDELKDIKTRLKNIVPNTEIIACHEANIQIKIVRTPHKQCLCQFQFPVNYPDAAMLTELKSKVFSDKVLKTMSCLVEAELKKMTGRVQVVSAVKFLNTFIQDNPLVVCAEEISNTKKNLVQEQDEFKVKQKAGSITYKIVCKKYFLHVKLTIPDLYPTESVKIEFKGSNFPKLLETHFVAQAIEVARRCVEAPLKKDPKAPPFQPKPSLYPVLEYLSGDSIHEFPTQKCPYCKKLALKEDPEQNVKDEEADDFVEWIYCNHIYHHKCLDIYMKTPPFTGGKKCIKCGLRIYHDKWNISPQLAEDRWAHKEARKREIDEVADFLDLM</sequence>
<dbReference type="PANTHER" id="PTHR40237:SF1">
    <property type="entry name" value="LD44813P"/>
    <property type="match status" value="1"/>
</dbReference>
<evidence type="ECO:0000313" key="1">
    <source>
        <dbReference type="EnsemblMetazoa" id="CLYHEMP009714.1"/>
    </source>
</evidence>